<keyword evidence="6" id="KW-0175">Coiled coil</keyword>
<evidence type="ECO:0000256" key="5">
    <source>
        <dbReference type="ARBA" id="ARBA00023136"/>
    </source>
</evidence>
<keyword evidence="9" id="KW-1185">Reference proteome</keyword>
<keyword evidence="5 7" id="KW-0472">Membrane</keyword>
<evidence type="ECO:0000256" key="4">
    <source>
        <dbReference type="ARBA" id="ARBA00022989"/>
    </source>
</evidence>
<proteinExistence type="inferred from homology"/>
<sequence length="376" mass="42569">MADRGRAHYPSKSSASTGVLQLDRATLDRLKAQALEKARALQQQAAKSTADGVQHTKAIAQDLANSRDAKEAGAKAWVLWRRFDTGPFVQTVARMLVCLYFMNLVYENYEQWSSMQTPDMRMRMERFPNRWPQASFPYLGFSLLLPCSLLAGCGKWVPVTATILVLDMMIDSSSLIWTQTLMLFKFGQRPNELMVKRLAMLGCSALVLAHSVKDKLKTSYAGMLLTDDQAEPGWRKSLVLLLGRLLMALLFIFVGYTQIKRVIQRDWALWSKHSPHIESWRRDGHDNNWLLLEFALAIPFAVGYKTSVVSRLLALMLALEALTCWPFWAPWPTWHYAAHVRSHFVTNLGVSGGLLLLQSFGAGKYTVDQLIKKKDS</sequence>
<dbReference type="GO" id="GO:0016020">
    <property type="term" value="C:membrane"/>
    <property type="evidence" value="ECO:0007669"/>
    <property type="project" value="UniProtKB-SubCell"/>
</dbReference>
<feature type="transmembrane region" description="Helical" evidence="7">
    <location>
        <begin position="308"/>
        <end position="328"/>
    </location>
</feature>
<evidence type="ECO:0000256" key="2">
    <source>
        <dbReference type="ARBA" id="ARBA00006945"/>
    </source>
</evidence>
<evidence type="ECO:0000256" key="1">
    <source>
        <dbReference type="ARBA" id="ARBA00004141"/>
    </source>
</evidence>
<keyword evidence="3 7" id="KW-0812">Transmembrane</keyword>
<name>A0AAW1Q6R2_9CHLO</name>
<dbReference type="Proteomes" id="UP001489004">
    <property type="component" value="Unassembled WGS sequence"/>
</dbReference>
<evidence type="ECO:0000313" key="9">
    <source>
        <dbReference type="Proteomes" id="UP001489004"/>
    </source>
</evidence>
<evidence type="ECO:0000256" key="3">
    <source>
        <dbReference type="ARBA" id="ARBA00022692"/>
    </source>
</evidence>
<dbReference type="InterPro" id="IPR002995">
    <property type="entry name" value="Surf4"/>
</dbReference>
<reference evidence="8 9" key="1">
    <citation type="journal article" date="2024" name="Nat. Commun.">
        <title>Phylogenomics reveals the evolutionary origins of lichenization in chlorophyte algae.</title>
        <authorList>
            <person name="Puginier C."/>
            <person name="Libourel C."/>
            <person name="Otte J."/>
            <person name="Skaloud P."/>
            <person name="Haon M."/>
            <person name="Grisel S."/>
            <person name="Petersen M."/>
            <person name="Berrin J.G."/>
            <person name="Delaux P.M."/>
            <person name="Dal Grande F."/>
            <person name="Keller J."/>
        </authorList>
    </citation>
    <scope>NUCLEOTIDE SEQUENCE [LARGE SCALE GENOMIC DNA]</scope>
    <source>
        <strain evidence="8 9">SAG 2043</strain>
    </source>
</reference>
<dbReference type="EMBL" id="JALJOR010000005">
    <property type="protein sequence ID" value="KAK9816607.1"/>
    <property type="molecule type" value="Genomic_DNA"/>
</dbReference>
<comment type="caution">
    <text evidence="8">The sequence shown here is derived from an EMBL/GenBank/DDBJ whole genome shotgun (WGS) entry which is preliminary data.</text>
</comment>
<evidence type="ECO:0000256" key="6">
    <source>
        <dbReference type="SAM" id="Coils"/>
    </source>
</evidence>
<comment type="subcellular location">
    <subcellularLocation>
        <location evidence="1">Membrane</location>
        <topology evidence="1">Multi-pass membrane protein</topology>
    </subcellularLocation>
</comment>
<gene>
    <name evidence="8" type="ORF">WJX72_002687</name>
</gene>
<keyword evidence="4 7" id="KW-1133">Transmembrane helix</keyword>
<feature type="transmembrane region" description="Helical" evidence="7">
    <location>
        <begin position="348"/>
        <end position="367"/>
    </location>
</feature>
<dbReference type="AlphaFoldDB" id="A0AAW1Q6R2"/>
<organism evidence="8 9">
    <name type="scientific">[Myrmecia] bisecta</name>
    <dbReference type="NCBI Taxonomy" id="41462"/>
    <lineage>
        <taxon>Eukaryota</taxon>
        <taxon>Viridiplantae</taxon>
        <taxon>Chlorophyta</taxon>
        <taxon>core chlorophytes</taxon>
        <taxon>Trebouxiophyceae</taxon>
        <taxon>Trebouxiales</taxon>
        <taxon>Trebouxiaceae</taxon>
        <taxon>Myrmecia</taxon>
    </lineage>
</organism>
<accession>A0AAW1Q6R2</accession>
<evidence type="ECO:0000313" key="8">
    <source>
        <dbReference type="EMBL" id="KAK9816607.1"/>
    </source>
</evidence>
<evidence type="ECO:0000256" key="7">
    <source>
        <dbReference type="SAM" id="Phobius"/>
    </source>
</evidence>
<feature type="coiled-coil region" evidence="6">
    <location>
        <begin position="24"/>
        <end position="51"/>
    </location>
</feature>
<dbReference type="Pfam" id="PF02077">
    <property type="entry name" value="SURF4"/>
    <property type="match status" value="1"/>
</dbReference>
<comment type="similarity">
    <text evidence="2">Belongs to the SURF4 family.</text>
</comment>
<feature type="transmembrane region" description="Helical" evidence="7">
    <location>
        <begin position="233"/>
        <end position="256"/>
    </location>
</feature>
<protein>
    <submittedName>
        <fullName evidence="8">Uncharacterized protein</fullName>
    </submittedName>
</protein>